<dbReference type="RefSeq" id="WP_169788614.1">
    <property type="nucleotide sequence ID" value="NZ_AP014854.2"/>
</dbReference>
<dbReference type="Proteomes" id="UP000065734">
    <property type="component" value="Chromosome I"/>
</dbReference>
<evidence type="ECO:0000313" key="2">
    <source>
        <dbReference type="EMBL" id="CUU43249.1"/>
    </source>
</evidence>
<proteinExistence type="predicted"/>
<sequence length="54" mass="6000">MNEQLQALLERLKNAQRELLTQCAQADTLPSDKTLRKIADLEGAISAVEMMLGE</sequence>
<evidence type="ECO:0000313" key="1">
    <source>
        <dbReference type="EMBL" id="BAR99458.1"/>
    </source>
</evidence>
<dbReference type="KEGG" id="bvr:BVIR_2822"/>
<evidence type="ECO:0000313" key="3">
    <source>
        <dbReference type="Proteomes" id="UP000065734"/>
    </source>
</evidence>
<reference evidence="3" key="3">
    <citation type="journal article" date="2016" name="Genome Announc.">
        <title>Revised genome sequence of the purple photosynthetic bacterium Blastochloris viridis.</title>
        <authorList>
            <person name="Liu L.N."/>
            <person name="Faulkner M."/>
            <person name="Liu X."/>
            <person name="Huang F."/>
            <person name="Darby A.C."/>
            <person name="Hall N."/>
        </authorList>
    </citation>
    <scope>NUCLEOTIDE SEQUENCE [LARGE SCALE GENOMIC DNA]</scope>
    <source>
        <strain evidence="3">ATCC 19567 / DSM 133 / F</strain>
    </source>
</reference>
<reference evidence="2" key="2">
    <citation type="submission" date="2015-11" db="EMBL/GenBank/DDBJ databases">
        <authorList>
            <person name="Zhang Y."/>
            <person name="Guo Z."/>
        </authorList>
    </citation>
    <scope>NUCLEOTIDE SEQUENCE</scope>
    <source>
        <strain evidence="2">1</strain>
    </source>
</reference>
<reference evidence="1" key="1">
    <citation type="journal article" date="2015" name="Genome Announc.">
        <title>Complete Genome Sequence of the Bacteriochlorophyll b-Producing Photosynthetic Bacterium Blastochloris viridis.</title>
        <authorList>
            <person name="Tsukatani Y."/>
            <person name="Hirose Y."/>
            <person name="Harada J."/>
            <person name="Misawa N."/>
            <person name="Mori K."/>
            <person name="Inoue K."/>
            <person name="Tamiaki H."/>
        </authorList>
    </citation>
    <scope>NUCLEOTIDE SEQUENCE [LARGE SCALE GENOMIC DNA]</scope>
    <source>
        <strain evidence="1">DSM 133</strain>
    </source>
</reference>
<accession>A0A0H5BPK7</accession>
<dbReference type="EMBL" id="AP014854">
    <property type="protein sequence ID" value="BAR99458.1"/>
    <property type="molecule type" value="Genomic_DNA"/>
</dbReference>
<organism evidence="2 3">
    <name type="scientific">Blastochloris viridis</name>
    <name type="common">Rhodopseudomonas viridis</name>
    <dbReference type="NCBI Taxonomy" id="1079"/>
    <lineage>
        <taxon>Bacteria</taxon>
        <taxon>Pseudomonadati</taxon>
        <taxon>Pseudomonadota</taxon>
        <taxon>Alphaproteobacteria</taxon>
        <taxon>Hyphomicrobiales</taxon>
        <taxon>Blastochloridaceae</taxon>
        <taxon>Blastochloris</taxon>
    </lineage>
</organism>
<gene>
    <name evidence="1" type="ORF">BV133_1865</name>
    <name evidence="2" type="ORF">BVIRIDIS_22660</name>
</gene>
<name>A0A0H5BPK7_BLAVI</name>
<dbReference type="EMBL" id="LN907867">
    <property type="protein sequence ID" value="CUU43249.1"/>
    <property type="molecule type" value="Genomic_DNA"/>
</dbReference>
<protein>
    <submittedName>
        <fullName evidence="2">Uncharacterized protein</fullName>
    </submittedName>
</protein>
<dbReference type="AlphaFoldDB" id="A0A0H5BPK7"/>
<keyword evidence="3" id="KW-1185">Reference proteome</keyword>